<keyword evidence="15" id="KW-0676">Redox-active center</keyword>
<evidence type="ECO:0000256" key="15">
    <source>
        <dbReference type="ARBA" id="ARBA00023284"/>
    </source>
</evidence>
<feature type="chain" id="PRO_5015170304" evidence="16">
    <location>
        <begin position="26"/>
        <end position="83"/>
    </location>
</feature>
<dbReference type="GO" id="GO:0071949">
    <property type="term" value="F:FAD binding"/>
    <property type="evidence" value="ECO:0007669"/>
    <property type="project" value="InterPro"/>
</dbReference>
<comment type="subcellular location">
    <subcellularLocation>
        <location evidence="2">Endoplasmic reticulum membrane</location>
        <topology evidence="2">Peripheral membrane protein</topology>
        <orientation evidence="2">Lumenal side</orientation>
    </subcellularLocation>
</comment>
<evidence type="ECO:0000256" key="12">
    <source>
        <dbReference type="ARBA" id="ARBA00023136"/>
    </source>
</evidence>
<evidence type="ECO:0000256" key="6">
    <source>
        <dbReference type="ARBA" id="ARBA00022630"/>
    </source>
</evidence>
<sequence>CRVYSKLQVLGLGTALKILFSGVDAMEIGRHLQRNEVIALVVTARQFSNSIEFLKNSFGVSQTTFLDPSDAFSSPPSSFSSWM</sequence>
<dbReference type="PANTHER" id="PTHR12613">
    <property type="entry name" value="ERO1-RELATED"/>
    <property type="match status" value="1"/>
</dbReference>
<evidence type="ECO:0000256" key="14">
    <source>
        <dbReference type="ARBA" id="ARBA00023180"/>
    </source>
</evidence>
<keyword evidence="8" id="KW-0256">Endoplasmic reticulum</keyword>
<keyword evidence="14" id="KW-0325">Glycoprotein</keyword>
<evidence type="ECO:0000313" key="17">
    <source>
        <dbReference type="EMBL" id="PRP75907.1"/>
    </source>
</evidence>
<reference evidence="17 18" key="1">
    <citation type="journal article" date="2018" name="Genome Biol. Evol.">
        <title>Multiple Roots of Fruiting Body Formation in Amoebozoa.</title>
        <authorList>
            <person name="Hillmann F."/>
            <person name="Forbes G."/>
            <person name="Novohradska S."/>
            <person name="Ferling I."/>
            <person name="Riege K."/>
            <person name="Groth M."/>
            <person name="Westermann M."/>
            <person name="Marz M."/>
            <person name="Spaller T."/>
            <person name="Winckler T."/>
            <person name="Schaap P."/>
            <person name="Glockner G."/>
        </authorList>
    </citation>
    <scope>NUCLEOTIDE SEQUENCE [LARGE SCALE GENOMIC DNA]</scope>
    <source>
        <strain evidence="17 18">Jena</strain>
    </source>
</reference>
<dbReference type="GO" id="GO:0034975">
    <property type="term" value="P:protein folding in endoplasmic reticulum"/>
    <property type="evidence" value="ECO:0007669"/>
    <property type="project" value="InterPro"/>
</dbReference>
<comment type="subunit">
    <text evidence="4">May function both as a monomer and a homodimer.</text>
</comment>
<feature type="non-terminal residue" evidence="17">
    <location>
        <position position="1"/>
    </location>
</feature>
<dbReference type="SUPFAM" id="SSF110019">
    <property type="entry name" value="ERO1-like"/>
    <property type="match status" value="1"/>
</dbReference>
<comment type="similarity">
    <text evidence="3">Belongs to the EROs family.</text>
</comment>
<dbReference type="InterPro" id="IPR007266">
    <property type="entry name" value="Ero1"/>
</dbReference>
<dbReference type="OrthoDB" id="269384at2759"/>
<organism evidence="17 18">
    <name type="scientific">Planoprotostelium fungivorum</name>
    <dbReference type="NCBI Taxonomy" id="1890364"/>
    <lineage>
        <taxon>Eukaryota</taxon>
        <taxon>Amoebozoa</taxon>
        <taxon>Evosea</taxon>
        <taxon>Variosea</taxon>
        <taxon>Cavosteliida</taxon>
        <taxon>Cavosteliaceae</taxon>
        <taxon>Planoprotostelium</taxon>
    </lineage>
</organism>
<proteinExistence type="inferred from homology"/>
<accession>A0A2P6MW28</accession>
<evidence type="ECO:0000256" key="2">
    <source>
        <dbReference type="ARBA" id="ARBA00004367"/>
    </source>
</evidence>
<evidence type="ECO:0000256" key="9">
    <source>
        <dbReference type="ARBA" id="ARBA00022827"/>
    </source>
</evidence>
<keyword evidence="6" id="KW-0285">Flavoprotein</keyword>
<dbReference type="GO" id="GO:0005789">
    <property type="term" value="C:endoplasmic reticulum membrane"/>
    <property type="evidence" value="ECO:0007669"/>
    <property type="project" value="UniProtKB-SubCell"/>
</dbReference>
<keyword evidence="9" id="KW-0274">FAD</keyword>
<dbReference type="PANTHER" id="PTHR12613:SF0">
    <property type="entry name" value="ERO1-LIKE PROTEIN"/>
    <property type="match status" value="1"/>
</dbReference>
<gene>
    <name evidence="17" type="ORF">PROFUN_15469</name>
</gene>
<dbReference type="EMBL" id="MDYQ01000356">
    <property type="protein sequence ID" value="PRP75907.1"/>
    <property type="molecule type" value="Genomic_DNA"/>
</dbReference>
<evidence type="ECO:0000256" key="8">
    <source>
        <dbReference type="ARBA" id="ARBA00022824"/>
    </source>
</evidence>
<dbReference type="AlphaFoldDB" id="A0A2P6MW28"/>
<keyword evidence="11" id="KW-0560">Oxidoreductase</keyword>
<dbReference type="GO" id="GO:0016972">
    <property type="term" value="F:thiol oxidase activity"/>
    <property type="evidence" value="ECO:0007669"/>
    <property type="project" value="InterPro"/>
</dbReference>
<evidence type="ECO:0000256" key="5">
    <source>
        <dbReference type="ARBA" id="ARBA00022448"/>
    </source>
</evidence>
<feature type="signal peptide" evidence="16">
    <location>
        <begin position="1"/>
        <end position="25"/>
    </location>
</feature>
<evidence type="ECO:0000256" key="4">
    <source>
        <dbReference type="ARBA" id="ARBA00011802"/>
    </source>
</evidence>
<evidence type="ECO:0000256" key="10">
    <source>
        <dbReference type="ARBA" id="ARBA00022982"/>
    </source>
</evidence>
<keyword evidence="13" id="KW-1015">Disulfide bond</keyword>
<evidence type="ECO:0000313" key="18">
    <source>
        <dbReference type="Proteomes" id="UP000241769"/>
    </source>
</evidence>
<comment type="cofactor">
    <cofactor evidence="1">
        <name>FAD</name>
        <dbReference type="ChEBI" id="CHEBI:57692"/>
    </cofactor>
</comment>
<keyword evidence="18" id="KW-1185">Reference proteome</keyword>
<keyword evidence="12" id="KW-0472">Membrane</keyword>
<keyword evidence="10" id="KW-0249">Electron transport</keyword>
<protein>
    <submittedName>
        <fullName evidence="17">Uncharacterized protein</fullName>
    </submittedName>
</protein>
<evidence type="ECO:0000256" key="16">
    <source>
        <dbReference type="SAM" id="SignalP"/>
    </source>
</evidence>
<evidence type="ECO:0000256" key="3">
    <source>
        <dbReference type="ARBA" id="ARBA00008277"/>
    </source>
</evidence>
<keyword evidence="7 16" id="KW-0732">Signal</keyword>
<comment type="caution">
    <text evidence="17">The sequence shown here is derived from an EMBL/GenBank/DDBJ whole genome shotgun (WGS) entry which is preliminary data.</text>
</comment>
<keyword evidence="5" id="KW-0813">Transport</keyword>
<dbReference type="InterPro" id="IPR037192">
    <property type="entry name" value="ERO1-like_sf"/>
</dbReference>
<name>A0A2P6MW28_9EUKA</name>
<evidence type="ECO:0000256" key="11">
    <source>
        <dbReference type="ARBA" id="ARBA00023002"/>
    </source>
</evidence>
<dbReference type="GO" id="GO:0015035">
    <property type="term" value="F:protein-disulfide reductase activity"/>
    <property type="evidence" value="ECO:0007669"/>
    <property type="project" value="InterPro"/>
</dbReference>
<evidence type="ECO:0000256" key="1">
    <source>
        <dbReference type="ARBA" id="ARBA00001974"/>
    </source>
</evidence>
<dbReference type="InParanoid" id="A0A2P6MW28"/>
<dbReference type="Pfam" id="PF04137">
    <property type="entry name" value="ERO1"/>
    <property type="match status" value="1"/>
</dbReference>
<evidence type="ECO:0000256" key="13">
    <source>
        <dbReference type="ARBA" id="ARBA00023157"/>
    </source>
</evidence>
<dbReference type="Proteomes" id="UP000241769">
    <property type="component" value="Unassembled WGS sequence"/>
</dbReference>
<dbReference type="STRING" id="1890364.A0A2P6MW28"/>
<evidence type="ECO:0000256" key="7">
    <source>
        <dbReference type="ARBA" id="ARBA00022729"/>
    </source>
</evidence>